<accession>A0A6M8FTF7</accession>
<dbReference type="Proteomes" id="UP000501379">
    <property type="component" value="Chromosome"/>
</dbReference>
<sequence>MRASAIVATGLALLLGSASPMTRGCGYDGMAVDLTTAHPASLSVALAIHDAYQAKLLTKPIALQGGFGMRRAQIMLEKLRVALAPIAMGERFSLLLIEPGLWAHFDGTGAELRVTLHVAAPAADERVVITGEGVLLALVQGKLGADQALQAGLIQMQATLVQRERLTANWSQAFPPYSVVAR</sequence>
<name>A0A6M8FTF7_9GAMM</name>
<evidence type="ECO:0000313" key="1">
    <source>
        <dbReference type="EMBL" id="QKE64108.1"/>
    </source>
</evidence>
<proteinExistence type="predicted"/>
<dbReference type="EMBL" id="CP053697">
    <property type="protein sequence ID" value="QKE64108.1"/>
    <property type="molecule type" value="Genomic_DNA"/>
</dbReference>
<dbReference type="AlphaFoldDB" id="A0A6M8FTF7"/>
<gene>
    <name evidence="1" type="ORF">HNE05_12370</name>
</gene>
<organism evidence="1 2">
    <name type="scientific">Aquipseudomonas campi</name>
    <dbReference type="NCBI Taxonomy" id="2731681"/>
    <lineage>
        <taxon>Bacteria</taxon>
        <taxon>Pseudomonadati</taxon>
        <taxon>Pseudomonadota</taxon>
        <taxon>Gammaproteobacteria</taxon>
        <taxon>Pseudomonadales</taxon>
        <taxon>Pseudomonadaceae</taxon>
        <taxon>Aquipseudomonas</taxon>
    </lineage>
</organism>
<protein>
    <submittedName>
        <fullName evidence="1">Uncharacterized protein</fullName>
    </submittedName>
</protein>
<keyword evidence="2" id="KW-1185">Reference proteome</keyword>
<dbReference type="KEGG" id="pcam:HNE05_12370"/>
<dbReference type="RefSeq" id="WP_173208725.1">
    <property type="nucleotide sequence ID" value="NZ_CP053697.2"/>
</dbReference>
<reference evidence="1" key="1">
    <citation type="submission" date="2020-07" db="EMBL/GenBank/DDBJ databases">
        <title>Nitrate ammonifying Pseudomonas campi sp. nov. isolated from German agricultural grassland.</title>
        <authorList>
            <person name="Timsy T."/>
            <person name="Ulrich A."/>
            <person name="Spanner T."/>
            <person name="Foesel B."/>
            <person name="Kolb S."/>
            <person name="Horn M.A."/>
            <person name="Behrendt U."/>
        </authorList>
    </citation>
    <scope>NUCLEOTIDE SEQUENCE</scope>
    <source>
        <strain evidence="1">S1-A32-2</strain>
    </source>
</reference>
<evidence type="ECO:0000313" key="2">
    <source>
        <dbReference type="Proteomes" id="UP000501379"/>
    </source>
</evidence>